<dbReference type="InterPro" id="IPR013785">
    <property type="entry name" value="Aldolase_TIM"/>
</dbReference>
<comment type="subunit">
    <text evidence="5">Homodimer.</text>
</comment>
<dbReference type="NCBIfam" id="TIGR01093">
    <property type="entry name" value="aroD"/>
    <property type="match status" value="1"/>
</dbReference>
<evidence type="ECO:0000256" key="1">
    <source>
        <dbReference type="ARBA" id="ARBA00001864"/>
    </source>
</evidence>
<accession>A0A1E5KX49</accession>
<dbReference type="Proteomes" id="UP000095256">
    <property type="component" value="Unassembled WGS sequence"/>
</dbReference>
<dbReference type="RefSeq" id="WP_069698800.1">
    <property type="nucleotide sequence ID" value="NZ_JAGGMA010000032.1"/>
</dbReference>
<keyword evidence="3 5" id="KW-0456">Lyase</keyword>
<feature type="binding site" evidence="5">
    <location>
        <position position="232"/>
    </location>
    <ligand>
        <name>3-dehydroquinate</name>
        <dbReference type="ChEBI" id="CHEBI:32364"/>
    </ligand>
</feature>
<dbReference type="EC" id="4.2.1.10" evidence="5"/>
<dbReference type="UniPathway" id="UPA00053">
    <property type="reaction ID" value="UER00086"/>
</dbReference>
<dbReference type="PROSITE" id="PS01028">
    <property type="entry name" value="DEHYDROQUINASE_I"/>
    <property type="match status" value="1"/>
</dbReference>
<keyword evidence="5" id="KW-0028">Amino-acid biosynthesis</keyword>
<evidence type="ECO:0000256" key="3">
    <source>
        <dbReference type="ARBA" id="ARBA00023239"/>
    </source>
</evidence>
<dbReference type="FunFam" id="3.20.20.70:FF:000047">
    <property type="entry name" value="3-dehydroquinate dehydratase"/>
    <property type="match status" value="1"/>
</dbReference>
<dbReference type="GO" id="GO:0008652">
    <property type="term" value="P:amino acid biosynthetic process"/>
    <property type="evidence" value="ECO:0007669"/>
    <property type="project" value="UniProtKB-KW"/>
</dbReference>
<keyword evidence="7" id="KW-1185">Reference proteome</keyword>
<protein>
    <recommendedName>
        <fullName evidence="5">3-dehydroquinate dehydratase</fullName>
        <shortName evidence="5">3-dehydroquinase</shortName>
        <ecNumber evidence="5">4.2.1.10</ecNumber>
    </recommendedName>
    <alternativeName>
        <fullName evidence="5">Type I DHQase</fullName>
    </alternativeName>
    <alternativeName>
        <fullName evidence="5">Type I dehydroquinase</fullName>
        <shortName evidence="5">DHQ1</shortName>
    </alternativeName>
</protein>
<comment type="caution">
    <text evidence="5">Lacks conserved residue(s) required for the propagation of feature annotation.</text>
</comment>
<comment type="catalytic activity">
    <reaction evidence="1 5">
        <text>3-dehydroquinate = 3-dehydroshikimate + H2O</text>
        <dbReference type="Rhea" id="RHEA:21096"/>
        <dbReference type="ChEBI" id="CHEBI:15377"/>
        <dbReference type="ChEBI" id="CHEBI:16630"/>
        <dbReference type="ChEBI" id="CHEBI:32364"/>
        <dbReference type="EC" id="4.2.1.10"/>
    </reaction>
</comment>
<feature type="active site" description="Proton donor/acceptor" evidence="5">
    <location>
        <position position="143"/>
    </location>
</feature>
<feature type="binding site" evidence="5">
    <location>
        <begin position="46"/>
        <end position="48"/>
    </location>
    <ligand>
        <name>3-dehydroquinate</name>
        <dbReference type="ChEBI" id="CHEBI:32364"/>
    </ligand>
</feature>
<comment type="pathway">
    <text evidence="5">Metabolic intermediate biosynthesis; chorismate biosynthesis; chorismate from D-erythrose 4-phosphate and phosphoenolpyruvate: step 3/7.</text>
</comment>
<dbReference type="OrthoDB" id="9813659at2"/>
<evidence type="ECO:0000313" key="6">
    <source>
        <dbReference type="EMBL" id="OEH82239.1"/>
    </source>
</evidence>
<dbReference type="Gene3D" id="3.20.20.70">
    <property type="entry name" value="Aldolase class I"/>
    <property type="match status" value="1"/>
</dbReference>
<dbReference type="GO" id="GO:0046279">
    <property type="term" value="P:3,4-dihydroxybenzoate biosynthetic process"/>
    <property type="evidence" value="ECO:0007669"/>
    <property type="project" value="TreeGrafter"/>
</dbReference>
<feature type="binding site" evidence="5">
    <location>
        <position position="236"/>
    </location>
    <ligand>
        <name>3-dehydroquinate</name>
        <dbReference type="ChEBI" id="CHEBI:32364"/>
    </ligand>
</feature>
<evidence type="ECO:0000256" key="5">
    <source>
        <dbReference type="HAMAP-Rule" id="MF_00214"/>
    </source>
</evidence>
<reference evidence="6 7" key="1">
    <citation type="submission" date="2016-09" db="EMBL/GenBank/DDBJ databases">
        <authorList>
            <person name="Capua I."/>
            <person name="De Benedictis P."/>
            <person name="Joannis T."/>
            <person name="Lombin L.H."/>
            <person name="Cattoli G."/>
        </authorList>
    </citation>
    <scope>NUCLEOTIDE SEQUENCE [LARGE SCALE GENOMIC DNA]</scope>
    <source>
        <strain evidence="6 7">LMG 25899</strain>
    </source>
</reference>
<dbReference type="PANTHER" id="PTHR43699">
    <property type="entry name" value="3-DEHYDROQUINATE DEHYDRATASE"/>
    <property type="match status" value="1"/>
</dbReference>
<feature type="binding site" evidence="5">
    <location>
        <position position="82"/>
    </location>
    <ligand>
        <name>3-dehydroquinate</name>
        <dbReference type="ChEBI" id="CHEBI:32364"/>
    </ligand>
</feature>
<comment type="similarity">
    <text evidence="5">Belongs to the type-I 3-dehydroquinase family.</text>
</comment>
<gene>
    <name evidence="5" type="primary">aroD</name>
    <name evidence="6" type="ORF">BCR26_13845</name>
</gene>
<organism evidence="6 7">
    <name type="scientific">Enterococcus rivorum</name>
    <dbReference type="NCBI Taxonomy" id="762845"/>
    <lineage>
        <taxon>Bacteria</taxon>
        <taxon>Bacillati</taxon>
        <taxon>Bacillota</taxon>
        <taxon>Bacilli</taxon>
        <taxon>Lactobacillales</taxon>
        <taxon>Enterococcaceae</taxon>
        <taxon>Enterococcus</taxon>
    </lineage>
</organism>
<dbReference type="EMBL" id="MIEK01000025">
    <property type="protein sequence ID" value="OEH82239.1"/>
    <property type="molecule type" value="Genomic_DNA"/>
</dbReference>
<evidence type="ECO:0000256" key="2">
    <source>
        <dbReference type="ARBA" id="ARBA00023141"/>
    </source>
</evidence>
<dbReference type="InterPro" id="IPR001381">
    <property type="entry name" value="DHquinase_I"/>
</dbReference>
<evidence type="ECO:0000256" key="4">
    <source>
        <dbReference type="ARBA" id="ARBA00023270"/>
    </source>
</evidence>
<dbReference type="GO" id="GO:0009423">
    <property type="term" value="P:chorismate biosynthetic process"/>
    <property type="evidence" value="ECO:0007669"/>
    <property type="project" value="UniProtKB-UniRule"/>
</dbReference>
<dbReference type="GO" id="GO:0003855">
    <property type="term" value="F:3-dehydroquinate dehydratase activity"/>
    <property type="evidence" value="ECO:0007669"/>
    <property type="project" value="UniProtKB-UniRule"/>
</dbReference>
<feature type="binding site" evidence="5">
    <location>
        <position position="213"/>
    </location>
    <ligand>
        <name>3-dehydroquinate</name>
        <dbReference type="ChEBI" id="CHEBI:32364"/>
    </ligand>
</feature>
<sequence>MKTVKVKDIVIGEGQPKVVVPMVGKTETELLLEAESLSSSICDLVEWRVDHFNQVRDFQLVARLSKKISEILKEKPLLFTFRSKKEGGEVDFSATDYFELYRNVIEAGWVDLLDVELFMPEKEVNEMIAIAHEKGIKIVMCNHDFEKTPSQQELVSRLCRMQEKKADICKIAVMPKDSKDVLTLLDATNEMQKKYGNRPMVTISMGKLGMISRVSGEIFGSAMTFGSAERASAPGQIPISELKNILNQLSIEQVSE</sequence>
<dbReference type="PANTHER" id="PTHR43699:SF1">
    <property type="entry name" value="3-DEHYDROQUINATE DEHYDRATASE"/>
    <property type="match status" value="1"/>
</dbReference>
<keyword evidence="2 5" id="KW-0057">Aromatic amino acid biosynthesis</keyword>
<dbReference type="AlphaFoldDB" id="A0A1E5KX49"/>
<comment type="function">
    <text evidence="5">Involved in the third step of the chorismate pathway, which leads to the biosynthesis of aromatic amino acids. Catalyzes the cis-dehydration of 3-dehydroquinate (DHQ) and introduces the first double bond of the aromatic ring to yield 3-dehydroshikimate.</text>
</comment>
<dbReference type="HAMAP" id="MF_00214">
    <property type="entry name" value="AroD"/>
    <property type="match status" value="1"/>
</dbReference>
<dbReference type="CDD" id="cd00502">
    <property type="entry name" value="DHQase_I"/>
    <property type="match status" value="1"/>
</dbReference>
<feature type="active site" description="Schiff-base intermediate with substrate" evidence="5">
    <location>
        <position position="170"/>
    </location>
</feature>
<dbReference type="GO" id="GO:0009073">
    <property type="term" value="P:aromatic amino acid family biosynthetic process"/>
    <property type="evidence" value="ECO:0007669"/>
    <property type="project" value="UniProtKB-KW"/>
</dbReference>
<dbReference type="InterPro" id="IPR050146">
    <property type="entry name" value="Type-I_3-dehydroquinase"/>
</dbReference>
<proteinExistence type="inferred from homology"/>
<dbReference type="STRING" id="762845.BCR26_13845"/>
<evidence type="ECO:0000313" key="7">
    <source>
        <dbReference type="Proteomes" id="UP000095256"/>
    </source>
</evidence>
<comment type="caution">
    <text evidence="6">The sequence shown here is derived from an EMBL/GenBank/DDBJ whole genome shotgun (WGS) entry which is preliminary data.</text>
</comment>
<name>A0A1E5KX49_9ENTE</name>
<keyword evidence="4 5" id="KW-0704">Schiff base</keyword>
<dbReference type="InterPro" id="IPR018508">
    <property type="entry name" value="3-dehydroquinate_DH_AS"/>
</dbReference>
<dbReference type="Pfam" id="PF01487">
    <property type="entry name" value="DHquinase_I"/>
    <property type="match status" value="1"/>
</dbReference>
<dbReference type="SUPFAM" id="SSF51569">
    <property type="entry name" value="Aldolase"/>
    <property type="match status" value="1"/>
</dbReference>